<dbReference type="Proteomes" id="UP000584931">
    <property type="component" value="Unassembled WGS sequence"/>
</dbReference>
<evidence type="ECO:0000313" key="1">
    <source>
        <dbReference type="EMBL" id="NYH53084.1"/>
    </source>
</evidence>
<dbReference type="RefSeq" id="WP_179810241.1">
    <property type="nucleotide sequence ID" value="NZ_JACCHL010000001.1"/>
</dbReference>
<dbReference type="EMBL" id="JACCHL010000001">
    <property type="protein sequence ID" value="NYH53084.1"/>
    <property type="molecule type" value="Genomic_DNA"/>
</dbReference>
<evidence type="ECO:0008006" key="3">
    <source>
        <dbReference type="Google" id="ProtNLM"/>
    </source>
</evidence>
<reference evidence="1 2" key="1">
    <citation type="submission" date="2020-07" db="EMBL/GenBank/DDBJ databases">
        <title>Sequencing the genomes of 1000 actinobacteria strains.</title>
        <authorList>
            <person name="Klenk H.-P."/>
        </authorList>
    </citation>
    <scope>NUCLEOTIDE SEQUENCE [LARGE SCALE GENOMIC DNA]</scope>
    <source>
        <strain evidence="1 2">DSM 45278</strain>
    </source>
</reference>
<proteinExistence type="predicted"/>
<accession>A0A7Y9XCI1</accession>
<evidence type="ECO:0000313" key="2">
    <source>
        <dbReference type="Proteomes" id="UP000584931"/>
    </source>
</evidence>
<dbReference type="AlphaFoldDB" id="A0A7Y9XCI1"/>
<gene>
    <name evidence="1" type="ORF">HNR06_002673</name>
</gene>
<protein>
    <recommendedName>
        <fullName evidence="3">Integrase</fullName>
    </recommendedName>
</protein>
<name>A0A7Y9XCI1_9ACTN</name>
<comment type="caution">
    <text evidence="1">The sequence shown here is derived from an EMBL/GenBank/DDBJ whole genome shotgun (WGS) entry which is preliminary data.</text>
</comment>
<sequence length="48" mass="5309">MARLTGHKRLDTTRRCALSAEADMEVAVAQLPASPTAAERQVSRRTER</sequence>
<organism evidence="1 2">
    <name type="scientific">Nocardiopsis sinuspersici</name>
    <dbReference type="NCBI Taxonomy" id="501010"/>
    <lineage>
        <taxon>Bacteria</taxon>
        <taxon>Bacillati</taxon>
        <taxon>Actinomycetota</taxon>
        <taxon>Actinomycetes</taxon>
        <taxon>Streptosporangiales</taxon>
        <taxon>Nocardiopsidaceae</taxon>
        <taxon>Nocardiopsis</taxon>
    </lineage>
</organism>